<evidence type="ECO:0000256" key="1">
    <source>
        <dbReference type="PROSITE-ProRule" id="PRU10141"/>
    </source>
</evidence>
<accession>A0A5J4W193</accession>
<evidence type="ECO:0000313" key="3">
    <source>
        <dbReference type="EMBL" id="KAA6388410.1"/>
    </source>
</evidence>
<dbReference type="SUPFAM" id="SSF56112">
    <property type="entry name" value="Protein kinase-like (PK-like)"/>
    <property type="match status" value="1"/>
</dbReference>
<dbReference type="InterPro" id="IPR011009">
    <property type="entry name" value="Kinase-like_dom_sf"/>
</dbReference>
<reference evidence="3 4" key="1">
    <citation type="submission" date="2019-03" db="EMBL/GenBank/DDBJ databases">
        <title>Single cell metagenomics reveals metabolic interactions within the superorganism composed of flagellate Streblomastix strix and complex community of Bacteroidetes bacteria on its surface.</title>
        <authorList>
            <person name="Treitli S.C."/>
            <person name="Kolisko M."/>
            <person name="Husnik F."/>
            <person name="Keeling P."/>
            <person name="Hampl V."/>
        </authorList>
    </citation>
    <scope>NUCLEOTIDE SEQUENCE [LARGE SCALE GENOMIC DNA]</scope>
    <source>
        <strain evidence="3">ST1C</strain>
    </source>
</reference>
<dbReference type="Gene3D" id="1.10.510.10">
    <property type="entry name" value="Transferase(Phosphotransferase) domain 1"/>
    <property type="match status" value="1"/>
</dbReference>
<dbReference type="GO" id="GO:0010506">
    <property type="term" value="P:regulation of autophagy"/>
    <property type="evidence" value="ECO:0007669"/>
    <property type="project" value="InterPro"/>
</dbReference>
<dbReference type="InterPro" id="IPR000719">
    <property type="entry name" value="Prot_kinase_dom"/>
</dbReference>
<protein>
    <recommendedName>
        <fullName evidence="2">Protein kinase domain-containing protein</fullName>
    </recommendedName>
</protein>
<dbReference type="Gene3D" id="3.30.200.20">
    <property type="entry name" value="Phosphorylase Kinase, domain 1"/>
    <property type="match status" value="1"/>
</dbReference>
<sequence>MVEKNRLDFMSDQTVLESVGCKVLKQLGCGDYGTVFLVVESNFGIAAAKVMDLQHFNEREWEVAGKVSKQAGICQYVINYKGAQITKDHAIILMEYANLPPLQKLIDSKLPLLPREDFVKSIIWQLLIGISVIHQAGLIHRNLVADNIMFHNIYGSDQVIVKITDFGLAREKDAQGRGVTQCGTPLGMAPEVMMDKSHFIVGNQFNQYQQQQQQLIQYGYNEKVDIWSLVLFNVLSNECLRIDLQNALIY</sequence>
<feature type="domain" description="Protein kinase" evidence="2">
    <location>
        <begin position="21"/>
        <end position="250"/>
    </location>
</feature>
<dbReference type="PROSITE" id="PS50011">
    <property type="entry name" value="PROTEIN_KINASE_DOM"/>
    <property type="match status" value="1"/>
</dbReference>
<gene>
    <name evidence="3" type="ORF">EZS28_016063</name>
</gene>
<proteinExistence type="predicted"/>
<dbReference type="PROSITE" id="PS00107">
    <property type="entry name" value="PROTEIN_KINASE_ATP"/>
    <property type="match status" value="1"/>
</dbReference>
<name>A0A5J4W193_9EUKA</name>
<dbReference type="GO" id="GO:0005524">
    <property type="term" value="F:ATP binding"/>
    <property type="evidence" value="ECO:0007669"/>
    <property type="project" value="UniProtKB-UniRule"/>
</dbReference>
<dbReference type="GO" id="GO:0004674">
    <property type="term" value="F:protein serine/threonine kinase activity"/>
    <property type="evidence" value="ECO:0007669"/>
    <property type="project" value="InterPro"/>
</dbReference>
<comment type="caution">
    <text evidence="3">The sequence shown here is derived from an EMBL/GenBank/DDBJ whole genome shotgun (WGS) entry which is preliminary data.</text>
</comment>
<dbReference type="GO" id="GO:0005737">
    <property type="term" value="C:cytoplasm"/>
    <property type="evidence" value="ECO:0007669"/>
    <property type="project" value="TreeGrafter"/>
</dbReference>
<feature type="binding site" evidence="1">
    <location>
        <position position="49"/>
    </location>
    <ligand>
        <name>ATP</name>
        <dbReference type="ChEBI" id="CHEBI:30616"/>
    </ligand>
</feature>
<dbReference type="InterPro" id="IPR017441">
    <property type="entry name" value="Protein_kinase_ATP_BS"/>
</dbReference>
<dbReference type="InterPro" id="IPR045269">
    <property type="entry name" value="Atg1-like"/>
</dbReference>
<dbReference type="PANTHER" id="PTHR24348">
    <property type="entry name" value="SERINE/THREONINE-PROTEIN KINASE UNC-51-RELATED"/>
    <property type="match status" value="1"/>
</dbReference>
<evidence type="ECO:0000313" key="4">
    <source>
        <dbReference type="Proteomes" id="UP000324800"/>
    </source>
</evidence>
<dbReference type="Pfam" id="PF00069">
    <property type="entry name" value="Pkinase"/>
    <property type="match status" value="1"/>
</dbReference>
<dbReference type="Proteomes" id="UP000324800">
    <property type="component" value="Unassembled WGS sequence"/>
</dbReference>
<evidence type="ECO:0000259" key="2">
    <source>
        <dbReference type="PROSITE" id="PS50011"/>
    </source>
</evidence>
<dbReference type="EMBL" id="SNRW01003995">
    <property type="protein sequence ID" value="KAA6388410.1"/>
    <property type="molecule type" value="Genomic_DNA"/>
</dbReference>
<dbReference type="AlphaFoldDB" id="A0A5J4W193"/>
<keyword evidence="1" id="KW-0067">ATP-binding</keyword>
<keyword evidence="1" id="KW-0547">Nucleotide-binding</keyword>
<organism evidence="3 4">
    <name type="scientific">Streblomastix strix</name>
    <dbReference type="NCBI Taxonomy" id="222440"/>
    <lineage>
        <taxon>Eukaryota</taxon>
        <taxon>Metamonada</taxon>
        <taxon>Preaxostyla</taxon>
        <taxon>Oxymonadida</taxon>
        <taxon>Streblomastigidae</taxon>
        <taxon>Streblomastix</taxon>
    </lineage>
</organism>